<feature type="transmembrane region" description="Helical" evidence="2">
    <location>
        <begin position="109"/>
        <end position="126"/>
    </location>
</feature>
<dbReference type="InterPro" id="IPR017195">
    <property type="entry name" value="ABC_thiamin-permease_prd"/>
</dbReference>
<dbReference type="EMBL" id="LN483071">
    <property type="protein sequence ID" value="CEA09138.1"/>
    <property type="molecule type" value="Genomic_DNA"/>
</dbReference>
<sequence length="231" mass="23787">MQNTSGSAPQPRSTRPAPAPDSRPTPPPGSGWGARFAASWRASARWRVVDIVTASVLSVAVGVVFWAWSLGAGGVSALTAAFPPLLGLYSGGWLIAGVLGGLIIRRPGAAIYCEVLASAVSMVLGTSYGLSVLLSGAVQGLGAELVFLLFLYRRYTLPVALLAGLAAGVFLGVSENILYNVEWAAQWQGLYVLFAAVSGVVIAGLLSWLAVRALARTGALSQFAAGRSADA</sequence>
<name>A0A078MPJ9_9MICC</name>
<feature type="transmembrane region" description="Helical" evidence="2">
    <location>
        <begin position="132"/>
        <end position="152"/>
    </location>
</feature>
<evidence type="ECO:0000256" key="1">
    <source>
        <dbReference type="SAM" id="MobiDB-lite"/>
    </source>
</evidence>
<feature type="compositionally biased region" description="Pro residues" evidence="1">
    <location>
        <begin position="17"/>
        <end position="29"/>
    </location>
</feature>
<evidence type="ECO:0000256" key="2">
    <source>
        <dbReference type="SAM" id="Phobius"/>
    </source>
</evidence>
<feature type="transmembrane region" description="Helical" evidence="2">
    <location>
        <begin position="191"/>
        <end position="211"/>
    </location>
</feature>
<gene>
    <name evidence="3" type="primary">ykoE</name>
    <name evidence="3" type="ORF">BN1051_02502</name>
</gene>
<dbReference type="PATRIC" id="fig|1461584.3.peg.2477"/>
<dbReference type="PIRSF" id="PIRSF037394">
    <property type="entry name" value="ABC_thiamine-permease_YkoE_prd"/>
    <property type="match status" value="1"/>
</dbReference>
<accession>A0A078MPJ9</accession>
<feature type="transmembrane region" description="Helical" evidence="2">
    <location>
        <begin position="80"/>
        <end position="102"/>
    </location>
</feature>
<feature type="region of interest" description="Disordered" evidence="1">
    <location>
        <begin position="1"/>
        <end position="31"/>
    </location>
</feature>
<protein>
    <submittedName>
        <fullName evidence="3">Putative HMP/thiamine permease protein YkoE</fullName>
    </submittedName>
</protein>
<dbReference type="AlphaFoldDB" id="A0A078MPJ9"/>
<proteinExistence type="predicted"/>
<feature type="transmembrane region" description="Helical" evidence="2">
    <location>
        <begin position="48"/>
        <end position="68"/>
    </location>
</feature>
<feature type="compositionally biased region" description="Polar residues" evidence="1">
    <location>
        <begin position="1"/>
        <end position="10"/>
    </location>
</feature>
<keyword evidence="2" id="KW-0812">Transmembrane</keyword>
<reference evidence="3" key="1">
    <citation type="submission" date="2014-07" db="EMBL/GenBank/DDBJ databases">
        <authorList>
            <person name="Urmite Genomes Urmite Genomes"/>
        </authorList>
    </citation>
    <scope>NUCLEOTIDE SEQUENCE</scope>
    <source>
        <strain evidence="3">11W110_air</strain>
    </source>
</reference>
<keyword evidence="2" id="KW-1133">Transmembrane helix</keyword>
<keyword evidence="2" id="KW-0472">Membrane</keyword>
<dbReference type="Pfam" id="PF09819">
    <property type="entry name" value="ABC_cobalt"/>
    <property type="match status" value="1"/>
</dbReference>
<feature type="transmembrane region" description="Helical" evidence="2">
    <location>
        <begin position="159"/>
        <end position="179"/>
    </location>
</feature>
<organism evidence="3">
    <name type="scientific">Arthrobacter saudimassiliensis</name>
    <dbReference type="NCBI Taxonomy" id="1461584"/>
    <lineage>
        <taxon>Bacteria</taxon>
        <taxon>Bacillati</taxon>
        <taxon>Actinomycetota</taxon>
        <taxon>Actinomycetes</taxon>
        <taxon>Micrococcales</taxon>
        <taxon>Micrococcaceae</taxon>
        <taxon>Arthrobacter</taxon>
    </lineage>
</organism>
<evidence type="ECO:0000313" key="3">
    <source>
        <dbReference type="EMBL" id="CEA09138.1"/>
    </source>
</evidence>